<dbReference type="RefSeq" id="XP_070059363.1">
    <property type="nucleotide sequence ID" value="XM_070203262.1"/>
</dbReference>
<gene>
    <name evidence="2" type="ORF">I206_106150</name>
</gene>
<dbReference type="EMBL" id="CP144526">
    <property type="protein sequence ID" value="WWC72190.1"/>
    <property type="molecule type" value="Genomic_DNA"/>
</dbReference>
<evidence type="ECO:0000313" key="2">
    <source>
        <dbReference type="EMBL" id="WWC72190.1"/>
    </source>
</evidence>
<feature type="compositionally biased region" description="Polar residues" evidence="1">
    <location>
        <begin position="417"/>
        <end position="431"/>
    </location>
</feature>
<dbReference type="AlphaFoldDB" id="A0AAJ8LAP6"/>
<reference evidence="2" key="1">
    <citation type="submission" date="2013-07" db="EMBL/GenBank/DDBJ databases">
        <authorList>
            <consortium name="The Broad Institute Genome Sequencing Platform"/>
            <person name="Cuomo C."/>
            <person name="Litvintseva A."/>
            <person name="Chen Y."/>
            <person name="Heitman J."/>
            <person name="Sun S."/>
            <person name="Springer D."/>
            <person name="Dromer F."/>
            <person name="Young S.K."/>
            <person name="Zeng Q."/>
            <person name="Gargeya S."/>
            <person name="Fitzgerald M."/>
            <person name="Abouelleil A."/>
            <person name="Alvarado L."/>
            <person name="Berlin A.M."/>
            <person name="Chapman S.B."/>
            <person name="Dewar J."/>
            <person name="Goldberg J."/>
            <person name="Griggs A."/>
            <person name="Gujja S."/>
            <person name="Hansen M."/>
            <person name="Howarth C."/>
            <person name="Imamovic A."/>
            <person name="Larimer J."/>
            <person name="McCowan C."/>
            <person name="Murphy C."/>
            <person name="Pearson M."/>
            <person name="Priest M."/>
            <person name="Roberts A."/>
            <person name="Saif S."/>
            <person name="Shea T."/>
            <person name="Sykes S."/>
            <person name="Wortman J."/>
            <person name="Nusbaum C."/>
            <person name="Birren B."/>
        </authorList>
    </citation>
    <scope>NUCLEOTIDE SEQUENCE</scope>
    <source>
        <strain evidence="2">CBS 10737</strain>
    </source>
</reference>
<keyword evidence="3" id="KW-1185">Reference proteome</keyword>
<dbReference type="KEGG" id="kpin:30173344"/>
<sequence length="585" mass="64460">MTLLLTHPHGISLSPFTKHLPSTITPTALPLPSRFPSGTTPQVVTSSIGHIYLYMKSFHIIWEYDNKGRRISEISLPGEKVNQILPTSTGGKQNVIVSLEDGRKLKVMEKHESRWKCINTLQAPEGNTMALAGNIDSTLVAAGSNTGELVVFNRIKGERLIVPLNKKSEGPISPLLTFCPSQPSTILLPTSSNLLRLTLSSISTSRIDIKELPVKGPVLDITFSPVVETADGSKKGGLCAVLKQGGEVALIGIDSESSLKIVSFGRDLVGLTFLDGATLAGRTEEGSLLVKDLRALSKPPFHVACNEPISSIQVLPRGKTSRVSLAPSVSSTSSKRTPLGENQAGNVPTPPPVPILKTDLKGKGKLRDTIEVRAKSPSHIKGQEQKSRVAIEKVEPRGKERIVSAPITQERIKQPRASGSRSTSGPLPTVQNRDRHLVDQNPMPIMEECEEHRQAAMIIAERTQSNGLTSGRLQPHPTRCDKLDEIQEEESVTHGHDPSIQLDWALKSPSEKKKSELDEIQKNESEMMIELQRDLRNMHLNMLRIQRDLRKEIRIAVEPLVKELEGNKVIMESQRREIERLRRGY</sequence>
<dbReference type="InterPro" id="IPR015943">
    <property type="entry name" value="WD40/YVTN_repeat-like_dom_sf"/>
</dbReference>
<dbReference type="Proteomes" id="UP000094020">
    <property type="component" value="Chromosome 8"/>
</dbReference>
<feature type="region of interest" description="Disordered" evidence="1">
    <location>
        <begin position="406"/>
        <end position="432"/>
    </location>
</feature>
<protein>
    <submittedName>
        <fullName evidence="2">Uncharacterized protein</fullName>
    </submittedName>
</protein>
<dbReference type="InterPro" id="IPR036322">
    <property type="entry name" value="WD40_repeat_dom_sf"/>
</dbReference>
<organism evidence="2 3">
    <name type="scientific">Kwoniella pini CBS 10737</name>
    <dbReference type="NCBI Taxonomy" id="1296096"/>
    <lineage>
        <taxon>Eukaryota</taxon>
        <taxon>Fungi</taxon>
        <taxon>Dikarya</taxon>
        <taxon>Basidiomycota</taxon>
        <taxon>Agaricomycotina</taxon>
        <taxon>Tremellomycetes</taxon>
        <taxon>Tremellales</taxon>
        <taxon>Cryptococcaceae</taxon>
        <taxon>Kwoniella</taxon>
    </lineage>
</organism>
<evidence type="ECO:0000256" key="1">
    <source>
        <dbReference type="SAM" id="MobiDB-lite"/>
    </source>
</evidence>
<accession>A0AAJ8LAP6</accession>
<name>A0AAJ8LAP6_9TREE</name>
<reference evidence="2" key="2">
    <citation type="submission" date="2024-02" db="EMBL/GenBank/DDBJ databases">
        <title>Comparative genomics of Cryptococcus and Kwoniella reveals pathogenesis evolution and contrasting modes of karyotype evolution via chromosome fusion or intercentromeric recombination.</title>
        <authorList>
            <person name="Coelho M.A."/>
            <person name="David-Palma M."/>
            <person name="Shea T."/>
            <person name="Bowers K."/>
            <person name="McGinley-Smith S."/>
            <person name="Mohammad A.W."/>
            <person name="Gnirke A."/>
            <person name="Yurkov A.M."/>
            <person name="Nowrousian M."/>
            <person name="Sun S."/>
            <person name="Cuomo C.A."/>
            <person name="Heitman J."/>
        </authorList>
    </citation>
    <scope>NUCLEOTIDE SEQUENCE</scope>
    <source>
        <strain evidence="2">CBS 10737</strain>
    </source>
</reference>
<dbReference type="SUPFAM" id="SSF50978">
    <property type="entry name" value="WD40 repeat-like"/>
    <property type="match status" value="1"/>
</dbReference>
<feature type="compositionally biased region" description="Low complexity" evidence="1">
    <location>
        <begin position="323"/>
        <end position="334"/>
    </location>
</feature>
<feature type="region of interest" description="Disordered" evidence="1">
    <location>
        <begin position="323"/>
        <end position="359"/>
    </location>
</feature>
<dbReference type="Gene3D" id="2.130.10.10">
    <property type="entry name" value="YVTN repeat-like/Quinoprotein amine dehydrogenase"/>
    <property type="match status" value="1"/>
</dbReference>
<dbReference type="GeneID" id="30173344"/>
<proteinExistence type="predicted"/>
<evidence type="ECO:0000313" key="3">
    <source>
        <dbReference type="Proteomes" id="UP000094020"/>
    </source>
</evidence>